<accession>A0A4C1Y8G1</accession>
<organism evidence="1 2">
    <name type="scientific">Eumeta variegata</name>
    <name type="common">Bagworm moth</name>
    <name type="synonym">Eumeta japonica</name>
    <dbReference type="NCBI Taxonomy" id="151549"/>
    <lineage>
        <taxon>Eukaryota</taxon>
        <taxon>Metazoa</taxon>
        <taxon>Ecdysozoa</taxon>
        <taxon>Arthropoda</taxon>
        <taxon>Hexapoda</taxon>
        <taxon>Insecta</taxon>
        <taxon>Pterygota</taxon>
        <taxon>Neoptera</taxon>
        <taxon>Endopterygota</taxon>
        <taxon>Lepidoptera</taxon>
        <taxon>Glossata</taxon>
        <taxon>Ditrysia</taxon>
        <taxon>Tineoidea</taxon>
        <taxon>Psychidae</taxon>
        <taxon>Oiketicinae</taxon>
        <taxon>Eumeta</taxon>
    </lineage>
</organism>
<keyword evidence="2" id="KW-1185">Reference proteome</keyword>
<protein>
    <submittedName>
        <fullName evidence="1">Uncharacterized protein</fullName>
    </submittedName>
</protein>
<comment type="caution">
    <text evidence="1">The sequence shown here is derived from an EMBL/GenBank/DDBJ whole genome shotgun (WGS) entry which is preliminary data.</text>
</comment>
<dbReference type="AlphaFoldDB" id="A0A4C1Y8G1"/>
<name>A0A4C1Y8G1_EUMVA</name>
<dbReference type="Proteomes" id="UP000299102">
    <property type="component" value="Unassembled WGS sequence"/>
</dbReference>
<reference evidence="1 2" key="1">
    <citation type="journal article" date="2019" name="Commun. Biol.">
        <title>The bagworm genome reveals a unique fibroin gene that provides high tensile strength.</title>
        <authorList>
            <person name="Kono N."/>
            <person name="Nakamura H."/>
            <person name="Ohtoshi R."/>
            <person name="Tomita M."/>
            <person name="Numata K."/>
            <person name="Arakawa K."/>
        </authorList>
    </citation>
    <scope>NUCLEOTIDE SEQUENCE [LARGE SCALE GENOMIC DNA]</scope>
</reference>
<gene>
    <name evidence="1" type="ORF">EVAR_10816_1</name>
</gene>
<sequence>MNIRNLKGVTIVLPAFWERISDGGEWGIDENGNCEQKANSVICYFTSEFCESVPFRRSSRPIFVLEPVWSQHGSTTSPFKPYSSPTSPFLFTWKVLELSKLARGRSEAANTRRH</sequence>
<dbReference type="EMBL" id="BGZK01001114">
    <property type="protein sequence ID" value="GBP71603.1"/>
    <property type="molecule type" value="Genomic_DNA"/>
</dbReference>
<evidence type="ECO:0000313" key="2">
    <source>
        <dbReference type="Proteomes" id="UP000299102"/>
    </source>
</evidence>
<proteinExistence type="predicted"/>
<evidence type="ECO:0000313" key="1">
    <source>
        <dbReference type="EMBL" id="GBP71603.1"/>
    </source>
</evidence>